<dbReference type="EMBL" id="CAFAAG010000025">
    <property type="protein sequence ID" value="CAB4790011.1"/>
    <property type="molecule type" value="Genomic_DNA"/>
</dbReference>
<proteinExistence type="predicted"/>
<gene>
    <name evidence="1" type="ORF">UFOPK2975_00515</name>
</gene>
<sequence>MSSSSKNRAAASTAAMPSKFGVPVSNLRGPTFSAGRTLAIGREFSKSGSTHSTPACGPYHLYGEVANTSQPSCAISIGRCTAKCTASTKTRAPTSCAASMIGLRSGAVPSKLEAPVIATHLVLGVIILSIASVSSMNVVVLNGASTCSAPESSHAMRHGETLASWSSLVPTTLSPGLRVRATARVNAIVIVVMLAPKQMPSGSAPNNVPTTWRVRSSRASQSLAEEKYPPVLAFEPPAAKSLIARIAASTICVPAGPSKRAQLLLAPGKRVRISTGVVMARTVLQVG</sequence>
<dbReference type="AlphaFoldDB" id="A0A6J6WXV6"/>
<evidence type="ECO:0000313" key="1">
    <source>
        <dbReference type="EMBL" id="CAB4790011.1"/>
    </source>
</evidence>
<name>A0A6J6WXV6_9ZZZZ</name>
<protein>
    <submittedName>
        <fullName evidence="1">Unannotated protein</fullName>
    </submittedName>
</protein>
<accession>A0A6J6WXV6</accession>
<organism evidence="1">
    <name type="scientific">freshwater metagenome</name>
    <dbReference type="NCBI Taxonomy" id="449393"/>
    <lineage>
        <taxon>unclassified sequences</taxon>
        <taxon>metagenomes</taxon>
        <taxon>ecological metagenomes</taxon>
    </lineage>
</organism>
<reference evidence="1" key="1">
    <citation type="submission" date="2020-05" db="EMBL/GenBank/DDBJ databases">
        <authorList>
            <person name="Chiriac C."/>
            <person name="Salcher M."/>
            <person name="Ghai R."/>
            <person name="Kavagutti S V."/>
        </authorList>
    </citation>
    <scope>NUCLEOTIDE SEQUENCE</scope>
</reference>